<evidence type="ECO:0000313" key="8">
    <source>
        <dbReference type="Proteomes" id="UP000717585"/>
    </source>
</evidence>
<dbReference type="InterPro" id="IPR008162">
    <property type="entry name" value="Pyrophosphatase"/>
</dbReference>
<evidence type="ECO:0000256" key="2">
    <source>
        <dbReference type="ARBA" id="ARBA00006220"/>
    </source>
</evidence>
<evidence type="ECO:0000256" key="5">
    <source>
        <dbReference type="ARBA" id="ARBA00022801"/>
    </source>
</evidence>
<dbReference type="InterPro" id="IPR036649">
    <property type="entry name" value="Pyrophosphatase_sf"/>
</dbReference>
<name>A0A8J6DY54_9EUKA</name>
<dbReference type="Proteomes" id="UP000717585">
    <property type="component" value="Unassembled WGS sequence"/>
</dbReference>
<proteinExistence type="inferred from homology"/>
<evidence type="ECO:0000256" key="3">
    <source>
        <dbReference type="ARBA" id="ARBA00012146"/>
    </source>
</evidence>
<dbReference type="GO" id="GO:0006796">
    <property type="term" value="P:phosphate-containing compound metabolic process"/>
    <property type="evidence" value="ECO:0007669"/>
    <property type="project" value="InterPro"/>
</dbReference>
<protein>
    <recommendedName>
        <fullName evidence="3">inorganic diphosphatase</fullName>
        <ecNumber evidence="3">3.6.1.1</ecNumber>
    </recommendedName>
</protein>
<comment type="cofactor">
    <cofactor evidence="1">
        <name>Mg(2+)</name>
        <dbReference type="ChEBI" id="CHEBI:18420"/>
    </cofactor>
</comment>
<accession>A0A8J6DY54</accession>
<dbReference type="OrthoDB" id="1608002at2759"/>
<dbReference type="EMBL" id="JAHDYR010000053">
    <property type="protein sequence ID" value="KAG9391554.1"/>
    <property type="molecule type" value="Genomic_DNA"/>
</dbReference>
<comment type="caution">
    <text evidence="7">The sequence shown here is derived from an EMBL/GenBank/DDBJ whole genome shotgun (WGS) entry which is preliminary data.</text>
</comment>
<dbReference type="GO" id="GO:0004427">
    <property type="term" value="F:inorganic diphosphate phosphatase activity"/>
    <property type="evidence" value="ECO:0007669"/>
    <property type="project" value="UniProtKB-EC"/>
</dbReference>
<dbReference type="GO" id="GO:0005737">
    <property type="term" value="C:cytoplasm"/>
    <property type="evidence" value="ECO:0007669"/>
    <property type="project" value="InterPro"/>
</dbReference>
<evidence type="ECO:0000313" key="7">
    <source>
        <dbReference type="EMBL" id="KAG9391554.1"/>
    </source>
</evidence>
<gene>
    <name evidence="7" type="ORF">J8273_6319</name>
</gene>
<dbReference type="EC" id="3.6.1.1" evidence="3"/>
<keyword evidence="8" id="KW-1185">Reference proteome</keyword>
<evidence type="ECO:0000256" key="6">
    <source>
        <dbReference type="ARBA" id="ARBA00022842"/>
    </source>
</evidence>
<keyword evidence="5" id="KW-0378">Hydrolase</keyword>
<organism evidence="7 8">
    <name type="scientific">Carpediemonas membranifera</name>
    <dbReference type="NCBI Taxonomy" id="201153"/>
    <lineage>
        <taxon>Eukaryota</taxon>
        <taxon>Metamonada</taxon>
        <taxon>Carpediemonas-like organisms</taxon>
        <taxon>Carpediemonas</taxon>
    </lineage>
</organism>
<comment type="similarity">
    <text evidence="2">Belongs to the PPase family.</text>
</comment>
<dbReference type="AlphaFoldDB" id="A0A8J6DY54"/>
<keyword evidence="4" id="KW-0479">Metal-binding</keyword>
<keyword evidence="6" id="KW-0460">Magnesium</keyword>
<sequence length="215" mass="23762">MDLVKRIQLLSPTTLHAISPINDIPLQALVDGAKNCLIEIPQHHTAKMEANEEDIRQDMINMSPTSIGTPRFYKYGPIPLAYGSFPQTKFVSPRGSAFPGDADPMDCLCISDAVPAPSTGDVVQVKPLCSIPLVDCGESDWKCVAVDIDHKLARLMDDTEDVEALFPGLLNRLKRWFVHYKVAEGKGLNSLEGAIRGRLETERALEAAHKAWEER</sequence>
<dbReference type="SUPFAM" id="SSF50324">
    <property type="entry name" value="Inorganic pyrophosphatase"/>
    <property type="match status" value="1"/>
</dbReference>
<reference evidence="7" key="1">
    <citation type="submission" date="2021-05" db="EMBL/GenBank/DDBJ databases">
        <title>A free-living protist that lacks canonical eukaryotic 1 DNA replication and segregation systems.</title>
        <authorList>
            <person name="Salas-Leiva D.E."/>
            <person name="Tromer E.C."/>
            <person name="Curtis B.A."/>
            <person name="Jerlstrom-Hultqvist J."/>
            <person name="Kolisko M."/>
            <person name="Yi Z."/>
            <person name="Salas-Leiva J.S."/>
            <person name="Gallot-Lavallee L."/>
            <person name="Kops G.J.P.L."/>
            <person name="Archibald J.M."/>
            <person name="Simpson A.G.B."/>
            <person name="Roger A.J."/>
        </authorList>
    </citation>
    <scope>NUCLEOTIDE SEQUENCE</scope>
    <source>
        <strain evidence="7">BICM</strain>
    </source>
</reference>
<dbReference type="GO" id="GO:0000287">
    <property type="term" value="F:magnesium ion binding"/>
    <property type="evidence" value="ECO:0007669"/>
    <property type="project" value="InterPro"/>
</dbReference>
<evidence type="ECO:0000256" key="4">
    <source>
        <dbReference type="ARBA" id="ARBA00022723"/>
    </source>
</evidence>
<dbReference type="Pfam" id="PF00719">
    <property type="entry name" value="Pyrophosphatase"/>
    <property type="match status" value="1"/>
</dbReference>
<dbReference type="PANTHER" id="PTHR10286">
    <property type="entry name" value="INORGANIC PYROPHOSPHATASE"/>
    <property type="match status" value="1"/>
</dbReference>
<dbReference type="Gene3D" id="3.90.80.10">
    <property type="entry name" value="Inorganic pyrophosphatase"/>
    <property type="match status" value="1"/>
</dbReference>
<evidence type="ECO:0000256" key="1">
    <source>
        <dbReference type="ARBA" id="ARBA00001946"/>
    </source>
</evidence>